<evidence type="ECO:0000313" key="2">
    <source>
        <dbReference type="EMBL" id="MBO8435387.1"/>
    </source>
</evidence>
<gene>
    <name evidence="2" type="ORF">IAA97_00180</name>
</gene>
<reference evidence="2" key="1">
    <citation type="submission" date="2020-10" db="EMBL/GenBank/DDBJ databases">
        <authorList>
            <person name="Gilroy R."/>
        </authorList>
    </citation>
    <scope>NUCLEOTIDE SEQUENCE</scope>
    <source>
        <strain evidence="2">7293</strain>
    </source>
</reference>
<dbReference type="InterPro" id="IPR004843">
    <property type="entry name" value="Calcineurin-like_PHP"/>
</dbReference>
<dbReference type="InterPro" id="IPR051693">
    <property type="entry name" value="UPF0046_metallophosphoest"/>
</dbReference>
<feature type="domain" description="Calcineurin-like phosphoesterase" evidence="1">
    <location>
        <begin position="1"/>
        <end position="194"/>
    </location>
</feature>
<organism evidence="2 3">
    <name type="scientific">Candidatus Ornithospirochaeta stercoripullorum</name>
    <dbReference type="NCBI Taxonomy" id="2840899"/>
    <lineage>
        <taxon>Bacteria</taxon>
        <taxon>Pseudomonadati</taxon>
        <taxon>Spirochaetota</taxon>
        <taxon>Spirochaetia</taxon>
        <taxon>Spirochaetales</taxon>
        <taxon>Spirochaetaceae</taxon>
        <taxon>Spirochaetaceae incertae sedis</taxon>
        <taxon>Candidatus Ornithospirochaeta</taxon>
    </lineage>
</organism>
<evidence type="ECO:0000313" key="3">
    <source>
        <dbReference type="Proteomes" id="UP000823615"/>
    </source>
</evidence>
<comment type="caution">
    <text evidence="2">The sequence shown here is derived from an EMBL/GenBank/DDBJ whole genome shotgun (WGS) entry which is preliminary data.</text>
</comment>
<dbReference type="EMBL" id="JADIMT010000003">
    <property type="protein sequence ID" value="MBO8435387.1"/>
    <property type="molecule type" value="Genomic_DNA"/>
</dbReference>
<evidence type="ECO:0000259" key="1">
    <source>
        <dbReference type="Pfam" id="PF00149"/>
    </source>
</evidence>
<dbReference type="CDD" id="cd00838">
    <property type="entry name" value="MPP_superfamily"/>
    <property type="match status" value="1"/>
</dbReference>
<sequence length="231" mass="26815">MKILCISDTTDTLIYSSVAPELYRDVDFVISAGDLPLRYYDYIQTMLRKDVWYVYGNHNLEEFGRMMRRSSDNSGFSSFSPRGSLPSFGGFFVDGKCIYDKQHDLIIMGLGGSMLYNYGESQYTERQMQRRINKLVPRLMYNKKRYGRAVDILITHAPPFGMGDGEDLCHKGFECFLQFMEKYKPKYLLHGHVHLDDINAPRISEFCDTKVINIYKNYILEDDTLGKSYGN</sequence>
<dbReference type="PANTHER" id="PTHR12905">
    <property type="entry name" value="METALLOPHOSPHOESTERASE"/>
    <property type="match status" value="1"/>
</dbReference>
<proteinExistence type="predicted"/>
<protein>
    <submittedName>
        <fullName evidence="2">Metallophosphoesterase</fullName>
    </submittedName>
</protein>
<dbReference type="InterPro" id="IPR029052">
    <property type="entry name" value="Metallo-depent_PP-like"/>
</dbReference>
<dbReference type="AlphaFoldDB" id="A0A9D9DYJ5"/>
<dbReference type="Pfam" id="PF00149">
    <property type="entry name" value="Metallophos"/>
    <property type="match status" value="1"/>
</dbReference>
<dbReference type="PANTHER" id="PTHR12905:SF0">
    <property type="entry name" value="CALCINEURIN-LIKE PHOSPHOESTERASE DOMAIN-CONTAINING PROTEIN"/>
    <property type="match status" value="1"/>
</dbReference>
<dbReference type="Proteomes" id="UP000823615">
    <property type="component" value="Unassembled WGS sequence"/>
</dbReference>
<accession>A0A9D9DYJ5</accession>
<dbReference type="GO" id="GO:0016787">
    <property type="term" value="F:hydrolase activity"/>
    <property type="evidence" value="ECO:0007669"/>
    <property type="project" value="InterPro"/>
</dbReference>
<dbReference type="SUPFAM" id="SSF56300">
    <property type="entry name" value="Metallo-dependent phosphatases"/>
    <property type="match status" value="1"/>
</dbReference>
<name>A0A9D9DYJ5_9SPIO</name>
<reference evidence="2" key="2">
    <citation type="journal article" date="2021" name="PeerJ">
        <title>Extensive microbial diversity within the chicken gut microbiome revealed by metagenomics and culture.</title>
        <authorList>
            <person name="Gilroy R."/>
            <person name="Ravi A."/>
            <person name="Getino M."/>
            <person name="Pursley I."/>
            <person name="Horton D.L."/>
            <person name="Alikhan N.F."/>
            <person name="Baker D."/>
            <person name="Gharbi K."/>
            <person name="Hall N."/>
            <person name="Watson M."/>
            <person name="Adriaenssens E.M."/>
            <person name="Foster-Nyarko E."/>
            <person name="Jarju S."/>
            <person name="Secka A."/>
            <person name="Antonio M."/>
            <person name="Oren A."/>
            <person name="Chaudhuri R.R."/>
            <person name="La Ragione R."/>
            <person name="Hildebrand F."/>
            <person name="Pallen M.J."/>
        </authorList>
    </citation>
    <scope>NUCLEOTIDE SEQUENCE</scope>
    <source>
        <strain evidence="2">7293</strain>
    </source>
</reference>
<dbReference type="Gene3D" id="3.60.21.10">
    <property type="match status" value="1"/>
</dbReference>